<dbReference type="Gene3D" id="3.30.1150.10">
    <property type="match status" value="1"/>
</dbReference>
<accession>A0ABR8ZBS3</accession>
<gene>
    <name evidence="3" type="ORF">IC610_10115</name>
</gene>
<feature type="transmembrane region" description="Helical" evidence="2">
    <location>
        <begin position="36"/>
        <end position="58"/>
    </location>
</feature>
<keyword evidence="4" id="KW-1185">Reference proteome</keyword>
<evidence type="ECO:0000256" key="1">
    <source>
        <dbReference type="SAM" id="MobiDB-lite"/>
    </source>
</evidence>
<keyword evidence="2" id="KW-0812">Transmembrane</keyword>
<organism evidence="3 4">
    <name type="scientific">Chryseobacterium caseinilyticum</name>
    <dbReference type="NCBI Taxonomy" id="2771428"/>
    <lineage>
        <taxon>Bacteria</taxon>
        <taxon>Pseudomonadati</taxon>
        <taxon>Bacteroidota</taxon>
        <taxon>Flavobacteriia</taxon>
        <taxon>Flavobacteriales</taxon>
        <taxon>Weeksellaceae</taxon>
        <taxon>Chryseobacterium group</taxon>
        <taxon>Chryseobacterium</taxon>
    </lineage>
</organism>
<evidence type="ECO:0000313" key="3">
    <source>
        <dbReference type="EMBL" id="MBD8082774.1"/>
    </source>
</evidence>
<dbReference type="RefSeq" id="WP_191736745.1">
    <property type="nucleotide sequence ID" value="NZ_JACYFS010000002.1"/>
</dbReference>
<evidence type="ECO:0000256" key="2">
    <source>
        <dbReference type="SAM" id="Phobius"/>
    </source>
</evidence>
<proteinExistence type="predicted"/>
<keyword evidence="2" id="KW-0472">Membrane</keyword>
<feature type="region of interest" description="Disordered" evidence="1">
    <location>
        <begin position="84"/>
        <end position="160"/>
    </location>
</feature>
<feature type="compositionally biased region" description="Basic and acidic residues" evidence="1">
    <location>
        <begin position="106"/>
        <end position="131"/>
    </location>
</feature>
<name>A0ABR8ZBS3_9FLAO</name>
<feature type="compositionally biased region" description="Basic and acidic residues" evidence="1">
    <location>
        <begin position="84"/>
        <end position="94"/>
    </location>
</feature>
<protein>
    <submittedName>
        <fullName evidence="3">Energy transducer TonB</fullName>
    </submittedName>
</protein>
<dbReference type="Proteomes" id="UP000637299">
    <property type="component" value="Unassembled WGS sequence"/>
</dbReference>
<reference evidence="3 4" key="1">
    <citation type="submission" date="2020-09" db="EMBL/GenBank/DDBJ databases">
        <title>Genome seq and assembly of Chryseobacterium sp.</title>
        <authorList>
            <person name="Chhetri G."/>
        </authorList>
    </citation>
    <scope>NUCLEOTIDE SEQUENCE [LARGE SCALE GENOMIC DNA]</scope>
    <source>
        <strain evidence="3 4">GCR10</strain>
    </source>
</reference>
<evidence type="ECO:0000313" key="4">
    <source>
        <dbReference type="Proteomes" id="UP000637299"/>
    </source>
</evidence>
<comment type="caution">
    <text evidence="3">The sequence shown here is derived from an EMBL/GenBank/DDBJ whole genome shotgun (WGS) entry which is preliminary data.</text>
</comment>
<dbReference type="EMBL" id="JACYFS010000002">
    <property type="protein sequence ID" value="MBD8082774.1"/>
    <property type="molecule type" value="Genomic_DNA"/>
</dbReference>
<keyword evidence="2" id="KW-1133">Transmembrane helix</keyword>
<feature type="compositionally biased region" description="Polar residues" evidence="1">
    <location>
        <begin position="136"/>
        <end position="160"/>
    </location>
</feature>
<sequence length="281" mass="30962">MKHLFSDPEFSFNQIVFEHRNKEYGAYDLRTESNRILAKSLFLSLAVIAGISLTAYVISPKGDSITETEYTPVILDPIYEIPDKKPEPEIKKQEPQAVKPAAQDIKTYDNRELNPTRNADDSKIPTKKPDDAVAGTVNNPDGAVTTQNQPTTITPDNGTGNLPIKDPVIIKPSGDGVVGTNELSVAANYVGGIDLFRNKVIDKFDTADFENEGLLSTTVTFIVEKDGTISGLKADGKNADFNKEAIRTIMSIKGKWTPGKDKFGQAVRSYFKFPVKMKFDQ</sequence>